<evidence type="ECO:0000313" key="7">
    <source>
        <dbReference type="Proteomes" id="UP000706039"/>
    </source>
</evidence>
<evidence type="ECO:0000256" key="1">
    <source>
        <dbReference type="ARBA" id="ARBA00005417"/>
    </source>
</evidence>
<dbReference type="EMBL" id="JAINVV010000008">
    <property type="protein sequence ID" value="MBY8823890.1"/>
    <property type="molecule type" value="Genomic_DNA"/>
</dbReference>
<dbReference type="InterPro" id="IPR003593">
    <property type="entry name" value="AAA+_ATPase"/>
</dbReference>
<dbReference type="Proteomes" id="UP000706039">
    <property type="component" value="Unassembled WGS sequence"/>
</dbReference>
<keyword evidence="4 6" id="KW-0067">ATP-binding</keyword>
<gene>
    <name evidence="6" type="ORF">K7G82_16415</name>
</gene>
<dbReference type="InterPro" id="IPR027417">
    <property type="entry name" value="P-loop_NTPase"/>
</dbReference>
<comment type="caution">
    <text evidence="6">The sequence shown here is derived from an EMBL/GenBank/DDBJ whole genome shotgun (WGS) entry which is preliminary data.</text>
</comment>
<dbReference type="InterPro" id="IPR050166">
    <property type="entry name" value="ABC_transporter_ATP-bind"/>
</dbReference>
<evidence type="ECO:0000313" key="6">
    <source>
        <dbReference type="EMBL" id="MBY8823890.1"/>
    </source>
</evidence>
<reference evidence="6 7" key="1">
    <citation type="submission" date="2021-08" db="EMBL/GenBank/DDBJ databases">
        <authorList>
            <person name="Tuo L."/>
        </authorList>
    </citation>
    <scope>NUCLEOTIDE SEQUENCE [LARGE SCALE GENOMIC DNA]</scope>
    <source>
        <strain evidence="6 7">JCM 31229</strain>
    </source>
</reference>
<evidence type="ECO:0000256" key="3">
    <source>
        <dbReference type="ARBA" id="ARBA00022741"/>
    </source>
</evidence>
<name>A0ABS7PT90_9SPHN</name>
<protein>
    <submittedName>
        <fullName evidence="6">ABC transporter ATP-binding protein</fullName>
    </submittedName>
</protein>
<comment type="similarity">
    <text evidence="1">Belongs to the ABC transporter superfamily.</text>
</comment>
<accession>A0ABS7PT90</accession>
<dbReference type="GO" id="GO:0005524">
    <property type="term" value="F:ATP binding"/>
    <property type="evidence" value="ECO:0007669"/>
    <property type="project" value="UniProtKB-KW"/>
</dbReference>
<dbReference type="SMART" id="SM00382">
    <property type="entry name" value="AAA"/>
    <property type="match status" value="1"/>
</dbReference>
<dbReference type="PANTHER" id="PTHR42788:SF13">
    <property type="entry name" value="ALIPHATIC SULFONATES IMPORT ATP-BINDING PROTEIN SSUB"/>
    <property type="match status" value="1"/>
</dbReference>
<evidence type="ECO:0000256" key="2">
    <source>
        <dbReference type="ARBA" id="ARBA00022448"/>
    </source>
</evidence>
<dbReference type="Pfam" id="PF00005">
    <property type="entry name" value="ABC_tran"/>
    <property type="match status" value="1"/>
</dbReference>
<evidence type="ECO:0000256" key="4">
    <source>
        <dbReference type="ARBA" id="ARBA00022840"/>
    </source>
</evidence>
<organism evidence="6 7">
    <name type="scientific">Sphingomonas colocasiae</name>
    <dbReference type="NCBI Taxonomy" id="1848973"/>
    <lineage>
        <taxon>Bacteria</taxon>
        <taxon>Pseudomonadati</taxon>
        <taxon>Pseudomonadota</taxon>
        <taxon>Alphaproteobacteria</taxon>
        <taxon>Sphingomonadales</taxon>
        <taxon>Sphingomonadaceae</taxon>
        <taxon>Sphingomonas</taxon>
    </lineage>
</organism>
<dbReference type="CDD" id="cd03293">
    <property type="entry name" value="ABC_NrtD_SsuB_transporters"/>
    <property type="match status" value="1"/>
</dbReference>
<keyword evidence="2" id="KW-0813">Transport</keyword>
<evidence type="ECO:0000259" key="5">
    <source>
        <dbReference type="PROSITE" id="PS50893"/>
    </source>
</evidence>
<dbReference type="InterPro" id="IPR003439">
    <property type="entry name" value="ABC_transporter-like_ATP-bd"/>
</dbReference>
<dbReference type="PROSITE" id="PS50893">
    <property type="entry name" value="ABC_TRANSPORTER_2"/>
    <property type="match status" value="1"/>
</dbReference>
<proteinExistence type="inferred from homology"/>
<dbReference type="Gene3D" id="3.40.50.300">
    <property type="entry name" value="P-loop containing nucleotide triphosphate hydrolases"/>
    <property type="match status" value="1"/>
</dbReference>
<keyword evidence="3" id="KW-0547">Nucleotide-binding</keyword>
<dbReference type="SUPFAM" id="SSF52540">
    <property type="entry name" value="P-loop containing nucleoside triphosphate hydrolases"/>
    <property type="match status" value="1"/>
</dbReference>
<sequence>MAGDMTEMAIRVDGLTKYYGGAGGTKALEDVDLGIGDCEFVSIIGPSGCGKSTLLRILAGLHGHDSGTATLFGEAVTAPRDDVGVVFQTSNLLPWLTVTRNLTLALEIRHGKAAAAAADVAAMIELLNLKGFEDKFPHELSGGMKHRVAIGQALMQNPRVLLMDEPFGALDALTRDRLNIELLRLWQRDRKTVVLITHSISEAVLLSDRVLVLSERPGRLIADIRIDLPRPRDPSTTRDLPAFGDHVVELSRIMGVV</sequence>
<keyword evidence="7" id="KW-1185">Reference proteome</keyword>
<feature type="domain" description="ABC transporter" evidence="5">
    <location>
        <begin position="10"/>
        <end position="240"/>
    </location>
</feature>
<dbReference type="PANTHER" id="PTHR42788">
    <property type="entry name" value="TAURINE IMPORT ATP-BINDING PROTEIN-RELATED"/>
    <property type="match status" value="1"/>
</dbReference>